<dbReference type="EMBL" id="MEHK01000001">
    <property type="protein sequence ID" value="OEJ30767.1"/>
    <property type="molecule type" value="Genomic_DNA"/>
</dbReference>
<sequence>MTYSEGVADFHPTHVVPQEGLPAWETPDASRPTVPLDAFLPVQLLTRRGDWGEVLCANGWSAWVDGRLLVSVPQPPPTAGGRPPGRAEDPGPQLERGVAALERYRRAVAELAAGRTDSEAFRRSVRGLRAGIVIDGESVWLYDESAGRWLYGDGTRMMTYAAVAGPGAPLAPGTPPAPASPPAEPSAPAPVSVQPDVEPDPEVGHAPTRIVDRPGHGGE</sequence>
<name>A0A1E5PMI4_9ACTN</name>
<dbReference type="Proteomes" id="UP000095705">
    <property type="component" value="Unassembled WGS sequence"/>
</dbReference>
<dbReference type="AlphaFoldDB" id="A0A1E5PMI4"/>
<feature type="region of interest" description="Disordered" evidence="1">
    <location>
        <begin position="168"/>
        <end position="219"/>
    </location>
</feature>
<dbReference type="OrthoDB" id="4500964at2"/>
<reference evidence="2 3" key="1">
    <citation type="submission" date="2016-08" db="EMBL/GenBank/DDBJ databases">
        <title>The complete genome of Streptomyces subrutilus 10-1-1.</title>
        <authorList>
            <person name="Chen X."/>
        </authorList>
    </citation>
    <scope>NUCLEOTIDE SEQUENCE [LARGE SCALE GENOMIC DNA]</scope>
    <source>
        <strain evidence="2 3">10-1-1</strain>
    </source>
</reference>
<organism evidence="2 3">
    <name type="scientific">Streptomyces subrutilus</name>
    <dbReference type="NCBI Taxonomy" id="36818"/>
    <lineage>
        <taxon>Bacteria</taxon>
        <taxon>Bacillati</taxon>
        <taxon>Actinomycetota</taxon>
        <taxon>Actinomycetes</taxon>
        <taxon>Kitasatosporales</taxon>
        <taxon>Streptomycetaceae</taxon>
        <taxon>Streptomyces</taxon>
    </lineage>
</organism>
<evidence type="ECO:0000313" key="3">
    <source>
        <dbReference type="Proteomes" id="UP000095705"/>
    </source>
</evidence>
<evidence type="ECO:0000313" key="2">
    <source>
        <dbReference type="EMBL" id="OEJ30767.1"/>
    </source>
</evidence>
<protein>
    <submittedName>
        <fullName evidence="2">Uncharacterized protein</fullName>
    </submittedName>
</protein>
<comment type="caution">
    <text evidence="2">The sequence shown here is derived from an EMBL/GenBank/DDBJ whole genome shotgun (WGS) entry which is preliminary data.</text>
</comment>
<dbReference type="STRING" id="36818.BGK67_04895"/>
<feature type="compositionally biased region" description="Pro residues" evidence="1">
    <location>
        <begin position="172"/>
        <end position="188"/>
    </location>
</feature>
<proteinExistence type="predicted"/>
<dbReference type="RefSeq" id="WP_069918914.1">
    <property type="nucleotide sequence ID" value="NZ_MEHK01000001.1"/>
</dbReference>
<gene>
    <name evidence="2" type="ORF">BGK67_04895</name>
</gene>
<feature type="compositionally biased region" description="Basic and acidic residues" evidence="1">
    <location>
        <begin position="210"/>
        <end position="219"/>
    </location>
</feature>
<feature type="region of interest" description="Disordered" evidence="1">
    <location>
        <begin position="73"/>
        <end position="93"/>
    </location>
</feature>
<accession>A0A1E5PMI4</accession>
<evidence type="ECO:0000256" key="1">
    <source>
        <dbReference type="SAM" id="MobiDB-lite"/>
    </source>
</evidence>
<keyword evidence="3" id="KW-1185">Reference proteome</keyword>